<evidence type="ECO:0000256" key="1">
    <source>
        <dbReference type="SAM" id="MobiDB-lite"/>
    </source>
</evidence>
<feature type="region of interest" description="Disordered" evidence="1">
    <location>
        <begin position="71"/>
        <end position="95"/>
    </location>
</feature>
<protein>
    <submittedName>
        <fullName evidence="2">Gag/pol protein</fullName>
    </submittedName>
</protein>
<reference evidence="2 3" key="1">
    <citation type="submission" date="2019-08" db="EMBL/GenBank/DDBJ databases">
        <title>Draft genome sequences of two oriental melons (Cucumis melo L. var makuwa).</title>
        <authorList>
            <person name="Kwon S.-Y."/>
        </authorList>
    </citation>
    <scope>NUCLEOTIDE SEQUENCE [LARGE SCALE GENOMIC DNA]</scope>
    <source>
        <strain evidence="3">cv. SW 3</strain>
        <tissue evidence="2">Leaf</tissue>
    </source>
</reference>
<gene>
    <name evidence="2" type="ORF">E6C27_scaffold278G00640</name>
</gene>
<dbReference type="EMBL" id="SSTE01018943">
    <property type="protein sequence ID" value="KAA0037366.1"/>
    <property type="molecule type" value="Genomic_DNA"/>
</dbReference>
<organism evidence="2 3">
    <name type="scientific">Cucumis melo var. makuwa</name>
    <name type="common">Oriental melon</name>
    <dbReference type="NCBI Taxonomy" id="1194695"/>
    <lineage>
        <taxon>Eukaryota</taxon>
        <taxon>Viridiplantae</taxon>
        <taxon>Streptophyta</taxon>
        <taxon>Embryophyta</taxon>
        <taxon>Tracheophyta</taxon>
        <taxon>Spermatophyta</taxon>
        <taxon>Magnoliopsida</taxon>
        <taxon>eudicotyledons</taxon>
        <taxon>Gunneridae</taxon>
        <taxon>Pentapetalae</taxon>
        <taxon>rosids</taxon>
        <taxon>fabids</taxon>
        <taxon>Cucurbitales</taxon>
        <taxon>Cucurbitaceae</taxon>
        <taxon>Benincaseae</taxon>
        <taxon>Cucumis</taxon>
    </lineage>
</organism>
<sequence length="127" mass="15109">MSDVLAKKHESLATTKEIMDSLREMFGQPSWSLIHETIKYIYTKQMKEGTFVREHVLDMMMYFNIAEVNDGPMNKANQKRKEKTPKNSERKKVAKGKRYYCNEDEHWLRNCLKYLAEKKAEKEAQEN</sequence>
<accession>A0A5A7T5E9</accession>
<evidence type="ECO:0000313" key="3">
    <source>
        <dbReference type="Proteomes" id="UP000321393"/>
    </source>
</evidence>
<dbReference type="OrthoDB" id="1920930at2759"/>
<dbReference type="Proteomes" id="UP000321393">
    <property type="component" value="Unassembled WGS sequence"/>
</dbReference>
<comment type="caution">
    <text evidence="2">The sequence shown here is derived from an EMBL/GenBank/DDBJ whole genome shotgun (WGS) entry which is preliminary data.</text>
</comment>
<dbReference type="AlphaFoldDB" id="A0A5A7T5E9"/>
<evidence type="ECO:0000313" key="2">
    <source>
        <dbReference type="EMBL" id="KAA0037366.1"/>
    </source>
</evidence>
<proteinExistence type="predicted"/>
<name>A0A5A7T5E9_CUCMM</name>